<dbReference type="PRINTS" id="PR00344">
    <property type="entry name" value="BCTRLSENSOR"/>
</dbReference>
<proteinExistence type="predicted"/>
<evidence type="ECO:0000256" key="1">
    <source>
        <dbReference type="ARBA" id="ARBA00000085"/>
    </source>
</evidence>
<evidence type="ECO:0000256" key="6">
    <source>
        <dbReference type="ARBA" id="ARBA00022777"/>
    </source>
</evidence>
<dbReference type="EMBL" id="AP021874">
    <property type="protein sequence ID" value="BBO72104.1"/>
    <property type="molecule type" value="Genomic_DNA"/>
</dbReference>
<evidence type="ECO:0000256" key="2">
    <source>
        <dbReference type="ARBA" id="ARBA00012438"/>
    </source>
</evidence>
<keyword evidence="7" id="KW-0067">ATP-binding</keyword>
<dbReference type="SMART" id="SM00388">
    <property type="entry name" value="HisKA"/>
    <property type="match status" value="1"/>
</dbReference>
<keyword evidence="10" id="KW-0472">Membrane</keyword>
<dbReference type="Gene3D" id="3.30.565.10">
    <property type="entry name" value="Histidine kinase-like ATPase, C-terminal domain"/>
    <property type="match status" value="1"/>
</dbReference>
<keyword evidence="3" id="KW-0597">Phosphoprotein</keyword>
<dbReference type="EC" id="2.7.13.3" evidence="2"/>
<evidence type="ECO:0000256" key="7">
    <source>
        <dbReference type="ARBA" id="ARBA00022840"/>
    </source>
</evidence>
<keyword evidence="10" id="KW-0812">Transmembrane</keyword>
<dbReference type="PROSITE" id="PS50109">
    <property type="entry name" value="HIS_KIN"/>
    <property type="match status" value="1"/>
</dbReference>
<evidence type="ECO:0000256" key="8">
    <source>
        <dbReference type="ARBA" id="ARBA00023012"/>
    </source>
</evidence>
<reference evidence="12 13" key="1">
    <citation type="submission" date="2019-11" db="EMBL/GenBank/DDBJ databases">
        <title>Comparative genomics of hydrocarbon-degrading Desulfosarcina strains.</title>
        <authorList>
            <person name="Watanabe M."/>
            <person name="Kojima H."/>
            <person name="Fukui M."/>
        </authorList>
    </citation>
    <scope>NUCLEOTIDE SEQUENCE [LARGE SCALE GENOMIC DNA]</scope>
    <source>
        <strain evidence="12 13">PL12</strain>
    </source>
</reference>
<dbReference type="Pfam" id="PF02518">
    <property type="entry name" value="HATPase_c"/>
    <property type="match status" value="1"/>
</dbReference>
<evidence type="ECO:0000313" key="13">
    <source>
        <dbReference type="Proteomes" id="UP000427906"/>
    </source>
</evidence>
<sequence length="529" mass="59480">MGFRGIKNRIFLQFWILFFLSMFFIDILVVFIFLEKTISRHIDQKKLSLMIACENQRPFNPGGQITGLLEEKNVISEGDRFFFAEDTETSIQRRQQNHPPDSLEKWVYQTLDSGQETTQKVGKTLGLFFLQHKAVIITYPVASEGKIIAAGGIESSLTEIYKDFRRIQKLAFIFVVINSFIFAFFGNHQLSRIYFRPLKRLAKRAETYEDEETLLFSVRKEDNEFSVLSSSLNKMLHRISDDKRVLKETIDSLKTANEELKKAQKDVIRAEKLATVGRLTSGIAHEIGNPIGIVLGYLDLLKQTDLAVSERSDFIDRSEKEITRINNIIRQLLDMSRSSAGEEKSISIHDLLQDLISVFGYQPAANRIVFESRFEASDDRVFADPDQLRQVFLNILLNAVDAVSGNGDDDSRITLVTGGISGHSNLPINPEGSFIKVTIEDNGPGIDSKNLPHIFDPFFTTKQTGKGTGLGLSVSFMIVEKLGGHITASGIEGQGAFFEVILPLATQPDCASIKSFDKQTDGYGKQNKR</sequence>
<dbReference type="Proteomes" id="UP000427906">
    <property type="component" value="Chromosome"/>
</dbReference>
<feature type="transmembrane region" description="Helical" evidence="10">
    <location>
        <begin position="12"/>
        <end position="34"/>
    </location>
</feature>
<dbReference type="InterPro" id="IPR036890">
    <property type="entry name" value="HATPase_C_sf"/>
</dbReference>
<dbReference type="Gene3D" id="6.10.340.10">
    <property type="match status" value="1"/>
</dbReference>
<dbReference type="InterPro" id="IPR005467">
    <property type="entry name" value="His_kinase_dom"/>
</dbReference>
<dbReference type="OrthoDB" id="9781147at2"/>
<comment type="catalytic activity">
    <reaction evidence="1">
        <text>ATP + protein L-histidine = ADP + protein N-phospho-L-histidine.</text>
        <dbReference type="EC" id="2.7.13.3"/>
    </reaction>
</comment>
<protein>
    <recommendedName>
        <fullName evidence="2">histidine kinase</fullName>
        <ecNumber evidence="2">2.7.13.3</ecNumber>
    </recommendedName>
</protein>
<dbReference type="KEGG" id="dalk:DSCA_60340"/>
<feature type="transmembrane region" description="Helical" evidence="10">
    <location>
        <begin position="170"/>
        <end position="190"/>
    </location>
</feature>
<dbReference type="Gene3D" id="1.10.287.130">
    <property type="match status" value="1"/>
</dbReference>
<evidence type="ECO:0000256" key="5">
    <source>
        <dbReference type="ARBA" id="ARBA00022741"/>
    </source>
</evidence>
<name>A0A5K7Z0U1_9BACT</name>
<keyword evidence="13" id="KW-1185">Reference proteome</keyword>
<keyword evidence="9" id="KW-0175">Coiled coil</keyword>
<dbReference type="Pfam" id="PF00512">
    <property type="entry name" value="HisKA"/>
    <property type="match status" value="1"/>
</dbReference>
<keyword evidence="8" id="KW-0902">Two-component regulatory system</keyword>
<evidence type="ECO:0000259" key="11">
    <source>
        <dbReference type="PROSITE" id="PS50109"/>
    </source>
</evidence>
<keyword evidence="4" id="KW-0808">Transferase</keyword>
<evidence type="ECO:0000256" key="10">
    <source>
        <dbReference type="SAM" id="Phobius"/>
    </source>
</evidence>
<dbReference type="SUPFAM" id="SSF55874">
    <property type="entry name" value="ATPase domain of HSP90 chaperone/DNA topoisomerase II/histidine kinase"/>
    <property type="match status" value="1"/>
</dbReference>
<dbReference type="SMART" id="SM00387">
    <property type="entry name" value="HATPase_c"/>
    <property type="match status" value="1"/>
</dbReference>
<organism evidence="12 13">
    <name type="scientific">Desulfosarcina alkanivorans</name>
    <dbReference type="NCBI Taxonomy" id="571177"/>
    <lineage>
        <taxon>Bacteria</taxon>
        <taxon>Pseudomonadati</taxon>
        <taxon>Thermodesulfobacteriota</taxon>
        <taxon>Desulfobacteria</taxon>
        <taxon>Desulfobacterales</taxon>
        <taxon>Desulfosarcinaceae</taxon>
        <taxon>Desulfosarcina</taxon>
    </lineage>
</organism>
<keyword evidence="6" id="KW-0418">Kinase</keyword>
<dbReference type="GO" id="GO:0005524">
    <property type="term" value="F:ATP binding"/>
    <property type="evidence" value="ECO:0007669"/>
    <property type="project" value="UniProtKB-KW"/>
</dbReference>
<keyword evidence="10" id="KW-1133">Transmembrane helix</keyword>
<evidence type="ECO:0000313" key="12">
    <source>
        <dbReference type="EMBL" id="BBO72104.1"/>
    </source>
</evidence>
<evidence type="ECO:0000256" key="3">
    <source>
        <dbReference type="ARBA" id="ARBA00022553"/>
    </source>
</evidence>
<dbReference type="AlphaFoldDB" id="A0A5K7Z0U1"/>
<evidence type="ECO:0000256" key="9">
    <source>
        <dbReference type="SAM" id="Coils"/>
    </source>
</evidence>
<dbReference type="CDD" id="cd00082">
    <property type="entry name" value="HisKA"/>
    <property type="match status" value="1"/>
</dbReference>
<gene>
    <name evidence="12" type="ORF">DSCA_60340</name>
</gene>
<dbReference type="InterPro" id="IPR036097">
    <property type="entry name" value="HisK_dim/P_sf"/>
</dbReference>
<feature type="coiled-coil region" evidence="9">
    <location>
        <begin position="243"/>
        <end position="273"/>
    </location>
</feature>
<feature type="domain" description="Histidine kinase" evidence="11">
    <location>
        <begin position="282"/>
        <end position="506"/>
    </location>
</feature>
<dbReference type="RefSeq" id="WP_155319858.1">
    <property type="nucleotide sequence ID" value="NZ_AP021874.1"/>
</dbReference>
<dbReference type="InterPro" id="IPR003661">
    <property type="entry name" value="HisK_dim/P_dom"/>
</dbReference>
<dbReference type="PANTHER" id="PTHR43065:SF10">
    <property type="entry name" value="PEROXIDE STRESS-ACTIVATED HISTIDINE KINASE MAK3"/>
    <property type="match status" value="1"/>
</dbReference>
<accession>A0A5K7Z0U1</accession>
<keyword evidence="5" id="KW-0547">Nucleotide-binding</keyword>
<dbReference type="InterPro" id="IPR004358">
    <property type="entry name" value="Sig_transdc_His_kin-like_C"/>
</dbReference>
<dbReference type="PANTHER" id="PTHR43065">
    <property type="entry name" value="SENSOR HISTIDINE KINASE"/>
    <property type="match status" value="1"/>
</dbReference>
<dbReference type="GO" id="GO:0000155">
    <property type="term" value="F:phosphorelay sensor kinase activity"/>
    <property type="evidence" value="ECO:0007669"/>
    <property type="project" value="InterPro"/>
</dbReference>
<dbReference type="InterPro" id="IPR003594">
    <property type="entry name" value="HATPase_dom"/>
</dbReference>
<evidence type="ECO:0000256" key="4">
    <source>
        <dbReference type="ARBA" id="ARBA00022679"/>
    </source>
</evidence>
<dbReference type="SUPFAM" id="SSF47384">
    <property type="entry name" value="Homodimeric domain of signal transducing histidine kinase"/>
    <property type="match status" value="1"/>
</dbReference>